<gene>
    <name evidence="1" type="ORF">LCGC14_3079500</name>
</gene>
<dbReference type="EMBL" id="LAZR01065732">
    <property type="protein sequence ID" value="KKK54950.1"/>
    <property type="molecule type" value="Genomic_DNA"/>
</dbReference>
<feature type="non-terminal residue" evidence="1">
    <location>
        <position position="349"/>
    </location>
</feature>
<evidence type="ECO:0008006" key="2">
    <source>
        <dbReference type="Google" id="ProtNLM"/>
    </source>
</evidence>
<reference evidence="1" key="1">
    <citation type="journal article" date="2015" name="Nature">
        <title>Complex archaea that bridge the gap between prokaryotes and eukaryotes.</title>
        <authorList>
            <person name="Spang A."/>
            <person name="Saw J.H."/>
            <person name="Jorgensen S.L."/>
            <person name="Zaremba-Niedzwiedzka K."/>
            <person name="Martijn J."/>
            <person name="Lind A.E."/>
            <person name="van Eijk R."/>
            <person name="Schleper C."/>
            <person name="Guy L."/>
            <person name="Ettema T.J."/>
        </authorList>
    </citation>
    <scope>NUCLEOTIDE SEQUENCE</scope>
</reference>
<dbReference type="Gene3D" id="2.60.120.260">
    <property type="entry name" value="Galactose-binding domain-like"/>
    <property type="match status" value="1"/>
</dbReference>
<evidence type="ECO:0000313" key="1">
    <source>
        <dbReference type="EMBL" id="KKK54950.1"/>
    </source>
</evidence>
<proteinExistence type="predicted"/>
<name>A0A0F8X293_9ZZZZ</name>
<sequence length="349" mass="37473">NKVYVELDGAVQGAGATDGTFQDFSLDVDMGTSQTSFQIGFDADDPGSAPVAYVDTVVFAGAGIGTDPWIAFSPSLGYTKFEVSTANVRTGTFSLLWQGDDDTIDSNGPFQIVTGLQVGAAYTAGFWVRHAAGANRTFRAVFKFPDAGWQVSRQVVVPTATYTFVSVHNTSVAAQTMWITLRKSDTTVGVDVHMDDASLTKGNEAATVGEILVDMLDDAATDHAGDNRTALAWLTVDFDGTNDSDAVAWDTDVSLRFKRGSTYRKVIEQFVTLGYEFDMRPDPADDTDLRIEAYNPDALGTDQTTGDGGAIIDGFIAAGPLIRREPAATYVMVEGESLQWADTRNTTLE</sequence>
<dbReference type="InterPro" id="IPR008979">
    <property type="entry name" value="Galactose-bd-like_sf"/>
</dbReference>
<comment type="caution">
    <text evidence="1">The sequence shown here is derived from an EMBL/GenBank/DDBJ whole genome shotgun (WGS) entry which is preliminary data.</text>
</comment>
<organism evidence="1">
    <name type="scientific">marine sediment metagenome</name>
    <dbReference type="NCBI Taxonomy" id="412755"/>
    <lineage>
        <taxon>unclassified sequences</taxon>
        <taxon>metagenomes</taxon>
        <taxon>ecological metagenomes</taxon>
    </lineage>
</organism>
<dbReference type="SUPFAM" id="SSF49785">
    <property type="entry name" value="Galactose-binding domain-like"/>
    <property type="match status" value="1"/>
</dbReference>
<feature type="non-terminal residue" evidence="1">
    <location>
        <position position="1"/>
    </location>
</feature>
<accession>A0A0F8X293</accession>
<protein>
    <recommendedName>
        <fullName evidence="2">CBM-cenC domain-containing protein</fullName>
    </recommendedName>
</protein>
<dbReference type="AlphaFoldDB" id="A0A0F8X293"/>